<organism evidence="1">
    <name type="scientific">marine sediment metagenome</name>
    <dbReference type="NCBI Taxonomy" id="412755"/>
    <lineage>
        <taxon>unclassified sequences</taxon>
        <taxon>metagenomes</taxon>
        <taxon>ecological metagenomes</taxon>
    </lineage>
</organism>
<name>X0SHT2_9ZZZZ</name>
<dbReference type="EMBL" id="BARS01009857">
    <property type="protein sequence ID" value="GAF80564.1"/>
    <property type="molecule type" value="Genomic_DNA"/>
</dbReference>
<protein>
    <submittedName>
        <fullName evidence="1">Uncharacterized protein</fullName>
    </submittedName>
</protein>
<dbReference type="AlphaFoldDB" id="X0SHT2"/>
<comment type="caution">
    <text evidence="1">The sequence shown here is derived from an EMBL/GenBank/DDBJ whole genome shotgun (WGS) entry which is preliminary data.</text>
</comment>
<feature type="non-terminal residue" evidence="1">
    <location>
        <position position="1"/>
    </location>
</feature>
<accession>X0SHT2</accession>
<evidence type="ECO:0000313" key="1">
    <source>
        <dbReference type="EMBL" id="GAF80564.1"/>
    </source>
</evidence>
<gene>
    <name evidence="1" type="ORF">S01H1_18439</name>
</gene>
<dbReference type="Gene3D" id="3.90.1690.10">
    <property type="entry name" value="phage-related protein like domain"/>
    <property type="match status" value="1"/>
</dbReference>
<proteinExistence type="predicted"/>
<dbReference type="InterPro" id="IPR053738">
    <property type="entry name" value="Lambda_capsid_assembly"/>
</dbReference>
<sequence length="87" mass="9745">GIEQSTEDGQDFAGQDVWGKDIVLAYLAPNPNSPRTMTLVLTFENKGRQVIKWRENSRKADAIEVCEILVEELVSEFCGYLLKDAIA</sequence>
<reference evidence="1" key="1">
    <citation type="journal article" date="2014" name="Front. Microbiol.">
        <title>High frequency of phylogenetically diverse reductive dehalogenase-homologous genes in deep subseafloor sedimentary metagenomes.</title>
        <authorList>
            <person name="Kawai M."/>
            <person name="Futagami T."/>
            <person name="Toyoda A."/>
            <person name="Takaki Y."/>
            <person name="Nishi S."/>
            <person name="Hori S."/>
            <person name="Arai W."/>
            <person name="Tsubouchi T."/>
            <person name="Morono Y."/>
            <person name="Uchiyama I."/>
            <person name="Ito T."/>
            <person name="Fujiyama A."/>
            <person name="Inagaki F."/>
            <person name="Takami H."/>
        </authorList>
    </citation>
    <scope>NUCLEOTIDE SEQUENCE</scope>
    <source>
        <strain evidence="1">Expedition CK06-06</strain>
    </source>
</reference>